<dbReference type="Proteomes" id="UP001163828">
    <property type="component" value="Unassembled WGS sequence"/>
</dbReference>
<feature type="compositionally biased region" description="Basic and acidic residues" evidence="1">
    <location>
        <begin position="267"/>
        <end position="282"/>
    </location>
</feature>
<comment type="caution">
    <text evidence="2">The sequence shown here is derived from an EMBL/GenBank/DDBJ whole genome shotgun (WGS) entry which is preliminary data.</text>
</comment>
<evidence type="ECO:0008006" key="4">
    <source>
        <dbReference type="Google" id="ProtNLM"/>
    </source>
</evidence>
<feature type="region of interest" description="Disordered" evidence="1">
    <location>
        <begin position="204"/>
        <end position="232"/>
    </location>
</feature>
<sequence length="282" mass="32577">MRAREEEEAAAEARLVENHRKREEKKKREAEEKKKKEEEEKKKKEEEERVAREKKEKEDQDREARESKTREEENRAKTVGALVRDSIARKEQAKEKGKENRSLCDDSILYVGKKRKRTTMMSTPIGDPDDSDNDFEPEGDDNDDDDDEEPSPTPSPQKSSKCDRCTSKEVPCILIGEGSASCQACRKAKVKCSLVGNDRTFRRSKRLKREESKKEDTPVASSSSRRIDALEESNRELSRRLLLMEDMVRFIVQTIRPVDANEESEEDRVKRTGDVKGKGRKD</sequence>
<organism evidence="2 3">
    <name type="scientific">Lentinula boryana</name>
    <dbReference type="NCBI Taxonomy" id="40481"/>
    <lineage>
        <taxon>Eukaryota</taxon>
        <taxon>Fungi</taxon>
        <taxon>Dikarya</taxon>
        <taxon>Basidiomycota</taxon>
        <taxon>Agaricomycotina</taxon>
        <taxon>Agaricomycetes</taxon>
        <taxon>Agaricomycetidae</taxon>
        <taxon>Agaricales</taxon>
        <taxon>Marasmiineae</taxon>
        <taxon>Omphalotaceae</taxon>
        <taxon>Lentinula</taxon>
    </lineage>
</organism>
<reference evidence="2" key="1">
    <citation type="submission" date="2022-08" db="EMBL/GenBank/DDBJ databases">
        <authorList>
            <consortium name="DOE Joint Genome Institute"/>
            <person name="Min B."/>
            <person name="Riley R."/>
            <person name="Sierra-Patev S."/>
            <person name="Naranjo-Ortiz M."/>
            <person name="Looney B."/>
            <person name="Konkel Z."/>
            <person name="Slot J.C."/>
            <person name="Sakamoto Y."/>
            <person name="Steenwyk J.L."/>
            <person name="Rokas A."/>
            <person name="Carro J."/>
            <person name="Camarero S."/>
            <person name="Ferreira P."/>
            <person name="Molpeceres G."/>
            <person name="Ruiz-Duenas F.J."/>
            <person name="Serrano A."/>
            <person name="Henrissat B."/>
            <person name="Drula E."/>
            <person name="Hughes K.W."/>
            <person name="Mata J.L."/>
            <person name="Ishikawa N.K."/>
            <person name="Vargas-Isla R."/>
            <person name="Ushijima S."/>
            <person name="Smith C.A."/>
            <person name="Ahrendt S."/>
            <person name="Andreopoulos W."/>
            <person name="He G."/>
            <person name="Labutti K."/>
            <person name="Lipzen A."/>
            <person name="Ng V."/>
            <person name="Sandor L."/>
            <person name="Barry K."/>
            <person name="Martinez A.T."/>
            <person name="Xiao Y."/>
            <person name="Gibbons J.G."/>
            <person name="Terashima K."/>
            <person name="Hibbett D.S."/>
            <person name="Grigoriev I.V."/>
        </authorList>
    </citation>
    <scope>NUCLEOTIDE SEQUENCE</scope>
    <source>
        <strain evidence="2">TFB10827</strain>
    </source>
</reference>
<feature type="compositionally biased region" description="Basic and acidic residues" evidence="1">
    <location>
        <begin position="14"/>
        <end position="76"/>
    </location>
</feature>
<gene>
    <name evidence="2" type="ORF">F5050DRAFT_1813570</name>
</gene>
<proteinExistence type="predicted"/>
<accession>A0ABQ8PWL5</accession>
<evidence type="ECO:0000313" key="2">
    <source>
        <dbReference type="EMBL" id="KAJ3990727.1"/>
    </source>
</evidence>
<feature type="region of interest" description="Disordered" evidence="1">
    <location>
        <begin position="1"/>
        <end position="165"/>
    </location>
</feature>
<feature type="compositionally biased region" description="Acidic residues" evidence="1">
    <location>
        <begin position="127"/>
        <end position="150"/>
    </location>
</feature>
<feature type="compositionally biased region" description="Basic and acidic residues" evidence="1">
    <location>
        <begin position="86"/>
        <end position="104"/>
    </location>
</feature>
<protein>
    <recommendedName>
        <fullName evidence="4">Zn(2)-C6 fungal-type domain-containing protein</fullName>
    </recommendedName>
</protein>
<feature type="compositionally biased region" description="Basic and acidic residues" evidence="1">
    <location>
        <begin position="208"/>
        <end position="217"/>
    </location>
</feature>
<evidence type="ECO:0000256" key="1">
    <source>
        <dbReference type="SAM" id="MobiDB-lite"/>
    </source>
</evidence>
<name>A0ABQ8PWL5_9AGAR</name>
<feature type="region of interest" description="Disordered" evidence="1">
    <location>
        <begin position="256"/>
        <end position="282"/>
    </location>
</feature>
<keyword evidence="3" id="KW-1185">Reference proteome</keyword>
<evidence type="ECO:0000313" key="3">
    <source>
        <dbReference type="Proteomes" id="UP001163828"/>
    </source>
</evidence>
<dbReference type="EMBL" id="MU791578">
    <property type="protein sequence ID" value="KAJ3990727.1"/>
    <property type="molecule type" value="Genomic_DNA"/>
</dbReference>
<feature type="compositionally biased region" description="Acidic residues" evidence="1">
    <location>
        <begin position="1"/>
        <end position="10"/>
    </location>
</feature>